<protein>
    <recommendedName>
        <fullName evidence="4">Lipoprotein</fullName>
    </recommendedName>
</protein>
<keyword evidence="3" id="KW-1185">Reference proteome</keyword>
<dbReference type="Proteomes" id="UP000037755">
    <property type="component" value="Unassembled WGS sequence"/>
</dbReference>
<evidence type="ECO:0000313" key="3">
    <source>
        <dbReference type="Proteomes" id="UP000037755"/>
    </source>
</evidence>
<feature type="signal peptide" evidence="1">
    <location>
        <begin position="1"/>
        <end position="24"/>
    </location>
</feature>
<dbReference type="PROSITE" id="PS51257">
    <property type="entry name" value="PROKAR_LIPOPROTEIN"/>
    <property type="match status" value="1"/>
</dbReference>
<dbReference type="RefSeq" id="WP_054408580.1">
    <property type="nucleotide sequence ID" value="NZ_FOYA01000009.1"/>
</dbReference>
<feature type="chain" id="PRO_5005818257" description="Lipoprotein" evidence="1">
    <location>
        <begin position="25"/>
        <end position="157"/>
    </location>
</feature>
<dbReference type="OrthoDB" id="1446480at2"/>
<evidence type="ECO:0000313" key="2">
    <source>
        <dbReference type="EMBL" id="KOS06954.1"/>
    </source>
</evidence>
<keyword evidence="1" id="KW-0732">Signal</keyword>
<evidence type="ECO:0008006" key="4">
    <source>
        <dbReference type="Google" id="ProtNLM"/>
    </source>
</evidence>
<name>A0A0M8ME41_9FLAO</name>
<sequence>MKKIATLLALTLVMLTGCKSSKSAASASAQKSGLSDVSFVYHAVTRGTIMDITITEKDTYPYKGRPGSEDEDIPYKETNAKDWDALIEETKKIDLTTLDALEAPSKKHQFDGALAATLTIKANGESYATHTFDHGNPPAEIKPLVDKIIEISELEKK</sequence>
<dbReference type="STRING" id="1202724.AM493_13620"/>
<evidence type="ECO:0000256" key="1">
    <source>
        <dbReference type="SAM" id="SignalP"/>
    </source>
</evidence>
<gene>
    <name evidence="2" type="ORF">AM493_13620</name>
</gene>
<organism evidence="2 3">
    <name type="scientific">Flavobacterium akiainvivens</name>
    <dbReference type="NCBI Taxonomy" id="1202724"/>
    <lineage>
        <taxon>Bacteria</taxon>
        <taxon>Pseudomonadati</taxon>
        <taxon>Bacteroidota</taxon>
        <taxon>Flavobacteriia</taxon>
        <taxon>Flavobacteriales</taxon>
        <taxon>Flavobacteriaceae</taxon>
        <taxon>Flavobacterium</taxon>
    </lineage>
</organism>
<dbReference type="AlphaFoldDB" id="A0A0M8ME41"/>
<comment type="caution">
    <text evidence="2">The sequence shown here is derived from an EMBL/GenBank/DDBJ whole genome shotgun (WGS) entry which is preliminary data.</text>
</comment>
<proteinExistence type="predicted"/>
<dbReference type="PATRIC" id="fig|1202724.3.peg.2821"/>
<dbReference type="EMBL" id="LIYD01000005">
    <property type="protein sequence ID" value="KOS06954.1"/>
    <property type="molecule type" value="Genomic_DNA"/>
</dbReference>
<reference evidence="2 3" key="1">
    <citation type="submission" date="2015-08" db="EMBL/GenBank/DDBJ databases">
        <title>Whole genome sequence of Flavobacterium akiainvivens IK-1T, from decaying Wikstroemia oahuensis, an endemic Hawaiian shrub.</title>
        <authorList>
            <person name="Wan X."/>
            <person name="Hou S."/>
            <person name="Saito J."/>
            <person name="Donachie S."/>
        </authorList>
    </citation>
    <scope>NUCLEOTIDE SEQUENCE [LARGE SCALE GENOMIC DNA]</scope>
    <source>
        <strain evidence="2 3">IK-1</strain>
    </source>
</reference>
<accession>A0A0M8ME41</accession>